<dbReference type="OrthoDB" id="2107370at2759"/>
<dbReference type="AlphaFoldDB" id="A0A2T7NJH2"/>
<feature type="transmembrane region" description="Helical" evidence="12">
    <location>
        <begin position="198"/>
        <end position="214"/>
    </location>
</feature>
<dbReference type="GO" id="GO:0035556">
    <property type="term" value="P:intracellular signal transduction"/>
    <property type="evidence" value="ECO:0007669"/>
    <property type="project" value="InterPro"/>
</dbReference>
<evidence type="ECO:0000256" key="4">
    <source>
        <dbReference type="ARBA" id="ARBA00022692"/>
    </source>
</evidence>
<dbReference type="GO" id="GO:0007193">
    <property type="term" value="P:adenylate cyclase-inhibiting G protein-coupled receptor signaling pathway"/>
    <property type="evidence" value="ECO:0007669"/>
    <property type="project" value="TreeGrafter"/>
</dbReference>
<evidence type="ECO:0000256" key="12">
    <source>
        <dbReference type="SAM" id="Phobius"/>
    </source>
</evidence>
<reference evidence="14 15" key="1">
    <citation type="submission" date="2018-04" db="EMBL/GenBank/DDBJ databases">
        <title>The genome of golden apple snail Pomacea canaliculata provides insight into stress tolerance and invasive adaptation.</title>
        <authorList>
            <person name="Liu C."/>
            <person name="Liu B."/>
            <person name="Ren Y."/>
            <person name="Zhang Y."/>
            <person name="Wang H."/>
            <person name="Li S."/>
            <person name="Jiang F."/>
            <person name="Yin L."/>
            <person name="Zhang G."/>
            <person name="Qian W."/>
            <person name="Fan W."/>
        </authorList>
    </citation>
    <scope>NUCLEOTIDE SEQUENCE [LARGE SCALE GENOMIC DNA]</scope>
    <source>
        <strain evidence="14">SZHN2017</strain>
        <tissue evidence="14">Muscle</tissue>
    </source>
</reference>
<dbReference type="InterPro" id="IPR032628">
    <property type="entry name" value="AC_N"/>
</dbReference>
<dbReference type="CDD" id="cd07302">
    <property type="entry name" value="CHD"/>
    <property type="match status" value="1"/>
</dbReference>
<dbReference type="GO" id="GO:0005886">
    <property type="term" value="C:plasma membrane"/>
    <property type="evidence" value="ECO:0007669"/>
    <property type="project" value="TreeGrafter"/>
</dbReference>
<dbReference type="GO" id="GO:0007189">
    <property type="term" value="P:adenylate cyclase-activating G protein-coupled receptor signaling pathway"/>
    <property type="evidence" value="ECO:0007669"/>
    <property type="project" value="TreeGrafter"/>
</dbReference>
<dbReference type="EC" id="4.6.1.1" evidence="3"/>
<keyword evidence="5" id="KW-0479">Metal-binding</keyword>
<evidence type="ECO:0000256" key="6">
    <source>
        <dbReference type="ARBA" id="ARBA00022741"/>
    </source>
</evidence>
<feature type="transmembrane region" description="Helical" evidence="12">
    <location>
        <begin position="102"/>
        <end position="122"/>
    </location>
</feature>
<keyword evidence="9 12" id="KW-1133">Transmembrane helix</keyword>
<feature type="domain" description="Guanylate cyclase" evidence="13">
    <location>
        <begin position="342"/>
        <end position="465"/>
    </location>
</feature>
<dbReference type="Pfam" id="PF16214">
    <property type="entry name" value="AC_N"/>
    <property type="match status" value="1"/>
</dbReference>
<keyword evidence="6" id="KW-0547">Nucleotide-binding</keyword>
<dbReference type="GO" id="GO:0004016">
    <property type="term" value="F:adenylate cyclase activity"/>
    <property type="evidence" value="ECO:0007669"/>
    <property type="project" value="UniProtKB-EC"/>
</dbReference>
<comment type="caution">
    <text evidence="14">The sequence shown here is derived from an EMBL/GenBank/DDBJ whole genome shotgun (WGS) entry which is preliminary data.</text>
</comment>
<evidence type="ECO:0000256" key="7">
    <source>
        <dbReference type="ARBA" id="ARBA00022840"/>
    </source>
</evidence>
<accession>A0A2T7NJH2</accession>
<dbReference type="InterPro" id="IPR029787">
    <property type="entry name" value="Nucleotide_cyclase"/>
</dbReference>
<dbReference type="PANTHER" id="PTHR45627:SF12">
    <property type="entry name" value="ADENYLATE CYCLASE TYPE 2"/>
    <property type="match status" value="1"/>
</dbReference>
<dbReference type="Proteomes" id="UP000245119">
    <property type="component" value="Linkage Group LG12"/>
</dbReference>
<dbReference type="EMBL" id="PZQS01000012">
    <property type="protein sequence ID" value="PVD21322.1"/>
    <property type="molecule type" value="Genomic_DNA"/>
</dbReference>
<comment type="subcellular location">
    <subcellularLocation>
        <location evidence="2">Membrane</location>
        <topology evidence="2">Multi-pass membrane protein</topology>
    </subcellularLocation>
</comment>
<dbReference type="Pfam" id="PF00211">
    <property type="entry name" value="Guanylate_cyc"/>
    <property type="match status" value="1"/>
</dbReference>
<keyword evidence="11" id="KW-0456">Lyase</keyword>
<evidence type="ECO:0000256" key="3">
    <source>
        <dbReference type="ARBA" id="ARBA00012201"/>
    </source>
</evidence>
<evidence type="ECO:0000256" key="5">
    <source>
        <dbReference type="ARBA" id="ARBA00022723"/>
    </source>
</evidence>
<evidence type="ECO:0000256" key="9">
    <source>
        <dbReference type="ARBA" id="ARBA00022989"/>
    </source>
</evidence>
<name>A0A2T7NJH2_POMCA</name>
<evidence type="ECO:0000313" key="14">
    <source>
        <dbReference type="EMBL" id="PVD21322.1"/>
    </source>
</evidence>
<organism evidence="14 15">
    <name type="scientific">Pomacea canaliculata</name>
    <name type="common">Golden apple snail</name>
    <dbReference type="NCBI Taxonomy" id="400727"/>
    <lineage>
        <taxon>Eukaryota</taxon>
        <taxon>Metazoa</taxon>
        <taxon>Spiralia</taxon>
        <taxon>Lophotrochozoa</taxon>
        <taxon>Mollusca</taxon>
        <taxon>Gastropoda</taxon>
        <taxon>Caenogastropoda</taxon>
        <taxon>Architaenioglossa</taxon>
        <taxon>Ampullarioidea</taxon>
        <taxon>Ampullariidae</taxon>
        <taxon>Pomacea</taxon>
    </lineage>
</organism>
<comment type="catalytic activity">
    <reaction evidence="1">
        <text>ATP = 3',5'-cyclic AMP + diphosphate</text>
        <dbReference type="Rhea" id="RHEA:15389"/>
        <dbReference type="ChEBI" id="CHEBI:30616"/>
        <dbReference type="ChEBI" id="CHEBI:33019"/>
        <dbReference type="ChEBI" id="CHEBI:58165"/>
        <dbReference type="EC" id="4.6.1.1"/>
    </reaction>
</comment>
<sequence length="465" mass="51937">MTWAEDQQRKTHGDMEVTGPQSCQSVFSLTSFAGSRAHQYTPGDGAVTSVGAQSAANTASVSNFYYRPSSCSDRLTLNKVKISFRSLDLEQLYQTYSVHSKHMLVVSYMILLALISLVVLVIEVVMHEKERSDVYFIGQVTSLAFGLLSSASFIVVISAGKLFFKYPAVSSLVFWACSLVVINLYFGFSPKRTPTEDVAALFFTTVVSYMVLPLSRKWSMVLGGASVVAHLVTAPTLAKAQKDYIAHQLVSNTVILICANILGLSHKFLSDVAHRRMFLDARNSIESMIKLEREKQHQEDLLVSCIPYNLVEEMKKDLRKHMQQPKMSSFHDLYVQHYSNVSILYADIVNFTPLASECTAAELVKMLNELFGRFDQLAKKSRCMRIKILGDCYYCVSGIPEPDPNHAPNCVRMGLNMIDAIREVRDGTGVDVDMRIGVHSGSVLSGVMGLRKWQYDIWSDDVTRG</sequence>
<protein>
    <recommendedName>
        <fullName evidence="3">adenylate cyclase</fullName>
        <ecNumber evidence="3">4.6.1.1</ecNumber>
    </recommendedName>
</protein>
<dbReference type="GO" id="GO:0005524">
    <property type="term" value="F:ATP binding"/>
    <property type="evidence" value="ECO:0007669"/>
    <property type="project" value="UniProtKB-KW"/>
</dbReference>
<evidence type="ECO:0000313" key="15">
    <source>
        <dbReference type="Proteomes" id="UP000245119"/>
    </source>
</evidence>
<dbReference type="STRING" id="400727.A0A2T7NJH2"/>
<keyword evidence="15" id="KW-1185">Reference proteome</keyword>
<keyword evidence="7" id="KW-0067">ATP-binding</keyword>
<proteinExistence type="predicted"/>
<dbReference type="GO" id="GO:0046872">
    <property type="term" value="F:metal ion binding"/>
    <property type="evidence" value="ECO:0007669"/>
    <property type="project" value="UniProtKB-KW"/>
</dbReference>
<dbReference type="SUPFAM" id="SSF55073">
    <property type="entry name" value="Nucleotide cyclase"/>
    <property type="match status" value="1"/>
</dbReference>
<gene>
    <name evidence="14" type="ORF">C0Q70_19495</name>
</gene>
<dbReference type="SMART" id="SM00044">
    <property type="entry name" value="CYCc"/>
    <property type="match status" value="1"/>
</dbReference>
<evidence type="ECO:0000256" key="8">
    <source>
        <dbReference type="ARBA" id="ARBA00022842"/>
    </source>
</evidence>
<evidence type="ECO:0000256" key="11">
    <source>
        <dbReference type="ARBA" id="ARBA00023239"/>
    </source>
</evidence>
<dbReference type="GO" id="GO:0006171">
    <property type="term" value="P:cAMP biosynthetic process"/>
    <property type="evidence" value="ECO:0007669"/>
    <property type="project" value="TreeGrafter"/>
</dbReference>
<dbReference type="PANTHER" id="PTHR45627">
    <property type="entry name" value="ADENYLATE CYCLASE TYPE 1"/>
    <property type="match status" value="1"/>
</dbReference>
<evidence type="ECO:0000256" key="1">
    <source>
        <dbReference type="ARBA" id="ARBA00001593"/>
    </source>
</evidence>
<feature type="transmembrane region" description="Helical" evidence="12">
    <location>
        <begin position="166"/>
        <end position="186"/>
    </location>
</feature>
<dbReference type="InterPro" id="IPR001054">
    <property type="entry name" value="A/G_cyclase"/>
</dbReference>
<evidence type="ECO:0000256" key="2">
    <source>
        <dbReference type="ARBA" id="ARBA00004141"/>
    </source>
</evidence>
<dbReference type="PROSITE" id="PS50125">
    <property type="entry name" value="GUANYLATE_CYCLASE_2"/>
    <property type="match status" value="1"/>
</dbReference>
<evidence type="ECO:0000259" key="13">
    <source>
        <dbReference type="PROSITE" id="PS50125"/>
    </source>
</evidence>
<evidence type="ECO:0000256" key="10">
    <source>
        <dbReference type="ARBA" id="ARBA00023136"/>
    </source>
</evidence>
<feature type="transmembrane region" description="Helical" evidence="12">
    <location>
        <begin position="134"/>
        <end position="160"/>
    </location>
</feature>
<keyword evidence="10 12" id="KW-0472">Membrane</keyword>
<keyword evidence="4 12" id="KW-0812">Transmembrane</keyword>
<keyword evidence="8" id="KW-0460">Magnesium</keyword>
<dbReference type="Gene3D" id="3.30.70.1230">
    <property type="entry name" value="Nucleotide cyclase"/>
    <property type="match status" value="1"/>
</dbReference>